<dbReference type="Proteomes" id="UP000317800">
    <property type="component" value="Segment"/>
</dbReference>
<keyword evidence="2" id="KW-1185">Reference proteome</keyword>
<organism evidence="1 2">
    <name type="scientific">Bacillus phage vB_BmeM-Goe8</name>
    <dbReference type="NCBI Taxonomy" id="2593638"/>
    <lineage>
        <taxon>Viruses</taxon>
        <taxon>Duplodnaviria</taxon>
        <taxon>Heunggongvirae</taxon>
        <taxon>Uroviricota</taxon>
        <taxon>Caudoviricetes</taxon>
        <taxon>Herelleviridae</taxon>
        <taxon>Bastillevirinae</taxon>
        <taxon>Goettingenvirus</taxon>
        <taxon>Goettingenvirus goe8</taxon>
    </lineage>
</organism>
<sequence length="53" mass="6553">MEKDNRFEGLSKKQLEKELSFYKHWYTQTICRNTRVYITTRIQELEQLIKEGK</sequence>
<protein>
    <submittedName>
        <fullName evidence="1">Uncharacterized protein</fullName>
    </submittedName>
</protein>
<accession>A0A516KN32</accession>
<reference evidence="1 2" key="1">
    <citation type="submission" date="2019-06" db="EMBL/GenBank/DDBJ databases">
        <authorList>
            <person name="Hertel R."/>
        </authorList>
    </citation>
    <scope>NUCLEOTIDE SEQUENCE [LARGE SCALE GENOMIC DNA]</scope>
</reference>
<proteinExistence type="predicted"/>
<name>A0A516KN32_9CAUD</name>
<dbReference type="EMBL" id="MN043729">
    <property type="protein sequence ID" value="QDP42993.1"/>
    <property type="molecule type" value="Genomic_DNA"/>
</dbReference>
<evidence type="ECO:0000313" key="2">
    <source>
        <dbReference type="Proteomes" id="UP000317800"/>
    </source>
</evidence>
<gene>
    <name evidence="1" type="ORF">Goe8_c02200</name>
</gene>
<evidence type="ECO:0000313" key="1">
    <source>
        <dbReference type="EMBL" id="QDP42993.1"/>
    </source>
</evidence>